<sequence length="29" mass="3449">MKDNEKKQKIEKREKKLGTMTEEIGVNRS</sequence>
<feature type="compositionally biased region" description="Basic and acidic residues" evidence="1">
    <location>
        <begin position="1"/>
        <end position="17"/>
    </location>
</feature>
<keyword evidence="3" id="KW-1185">Reference proteome</keyword>
<evidence type="ECO:0000256" key="1">
    <source>
        <dbReference type="SAM" id="MobiDB-lite"/>
    </source>
</evidence>
<feature type="region of interest" description="Disordered" evidence="1">
    <location>
        <begin position="1"/>
        <end position="29"/>
    </location>
</feature>
<reference evidence="2 3" key="1">
    <citation type="submission" date="2020-08" db="EMBL/GenBank/DDBJ databases">
        <title>Genomic Encyclopedia of Type Strains, Phase IV (KMG-IV): sequencing the most valuable type-strain genomes for metagenomic binning, comparative biology and taxonomic classification.</title>
        <authorList>
            <person name="Goeker M."/>
        </authorList>
    </citation>
    <scope>NUCLEOTIDE SEQUENCE [LARGE SCALE GENOMIC DNA]</scope>
    <source>
        <strain evidence="2 3">DSM 10633</strain>
    </source>
</reference>
<dbReference type="AlphaFoldDB" id="A0A840PUJ4"/>
<evidence type="ECO:0000313" key="2">
    <source>
        <dbReference type="EMBL" id="MBB5149540.1"/>
    </source>
</evidence>
<proteinExistence type="predicted"/>
<organism evidence="2 3">
    <name type="scientific">Ureibacillus thermosphaericus</name>
    <dbReference type="NCBI Taxonomy" id="51173"/>
    <lineage>
        <taxon>Bacteria</taxon>
        <taxon>Bacillati</taxon>
        <taxon>Bacillota</taxon>
        <taxon>Bacilli</taxon>
        <taxon>Bacillales</taxon>
        <taxon>Caryophanaceae</taxon>
        <taxon>Ureibacillus</taxon>
    </lineage>
</organism>
<dbReference type="Proteomes" id="UP000557217">
    <property type="component" value="Unassembled WGS sequence"/>
</dbReference>
<accession>A0A840PUJ4</accession>
<protein>
    <submittedName>
        <fullName evidence="2">Uncharacterized protein</fullName>
    </submittedName>
</protein>
<comment type="caution">
    <text evidence="2">The sequence shown here is derived from an EMBL/GenBank/DDBJ whole genome shotgun (WGS) entry which is preliminary data.</text>
</comment>
<dbReference type="EMBL" id="JACHGZ010000023">
    <property type="protein sequence ID" value="MBB5149540.1"/>
    <property type="molecule type" value="Genomic_DNA"/>
</dbReference>
<evidence type="ECO:0000313" key="3">
    <source>
        <dbReference type="Proteomes" id="UP000557217"/>
    </source>
</evidence>
<name>A0A840PUJ4_URETH</name>
<gene>
    <name evidence="2" type="ORF">HNR36_001932</name>
</gene>